<dbReference type="OrthoDB" id="422637at2759"/>
<evidence type="ECO:0000313" key="15">
    <source>
        <dbReference type="Proteomes" id="UP001152797"/>
    </source>
</evidence>
<comment type="similarity">
    <text evidence="1">Belongs to the ABC transporter superfamily. ABCD family. Peroxisomal fatty acyl CoA transporter (TC 3.A.1.203) subfamily.</text>
</comment>
<dbReference type="InterPro" id="IPR003439">
    <property type="entry name" value="ABC_transporter-like_ATP-bd"/>
</dbReference>
<dbReference type="AlphaFoldDB" id="A0A9P1M523"/>
<gene>
    <name evidence="12" type="ORF">C1SCF055_LOCUS43455</name>
</gene>
<feature type="transmembrane region" description="Helical" evidence="9">
    <location>
        <begin position="365"/>
        <end position="383"/>
    </location>
</feature>
<dbReference type="GO" id="GO:0005524">
    <property type="term" value="F:ATP binding"/>
    <property type="evidence" value="ECO:0007669"/>
    <property type="project" value="UniProtKB-KW"/>
</dbReference>
<reference evidence="12" key="1">
    <citation type="submission" date="2022-10" db="EMBL/GenBank/DDBJ databases">
        <authorList>
            <person name="Chen Y."/>
            <person name="Dougan E. K."/>
            <person name="Chan C."/>
            <person name="Rhodes N."/>
            <person name="Thang M."/>
        </authorList>
    </citation>
    <scope>NUCLEOTIDE SEQUENCE</scope>
</reference>
<dbReference type="InterPro" id="IPR027417">
    <property type="entry name" value="P-loop_NTPase"/>
</dbReference>
<keyword evidence="2" id="KW-0813">Transport</keyword>
<evidence type="ECO:0000256" key="6">
    <source>
        <dbReference type="ARBA" id="ARBA00022989"/>
    </source>
</evidence>
<evidence type="ECO:0000256" key="1">
    <source>
        <dbReference type="ARBA" id="ARBA00008575"/>
    </source>
</evidence>
<dbReference type="GO" id="GO:0016887">
    <property type="term" value="F:ATP hydrolysis activity"/>
    <property type="evidence" value="ECO:0007669"/>
    <property type="project" value="InterPro"/>
</dbReference>
<dbReference type="InterPro" id="IPR036640">
    <property type="entry name" value="ABC1_TM_sf"/>
</dbReference>
<evidence type="ECO:0000256" key="3">
    <source>
        <dbReference type="ARBA" id="ARBA00022692"/>
    </source>
</evidence>
<dbReference type="Pfam" id="PF00005">
    <property type="entry name" value="ABC_tran"/>
    <property type="match status" value="1"/>
</dbReference>
<evidence type="ECO:0000256" key="8">
    <source>
        <dbReference type="SAM" id="MobiDB-lite"/>
    </source>
</evidence>
<protein>
    <submittedName>
        <fullName evidence="14">Uncharacterized ABC transporter ATP-binding protein sll0182</fullName>
    </submittedName>
</protein>
<organism evidence="12">
    <name type="scientific">Cladocopium goreaui</name>
    <dbReference type="NCBI Taxonomy" id="2562237"/>
    <lineage>
        <taxon>Eukaryota</taxon>
        <taxon>Sar</taxon>
        <taxon>Alveolata</taxon>
        <taxon>Dinophyceae</taxon>
        <taxon>Suessiales</taxon>
        <taxon>Symbiodiniaceae</taxon>
        <taxon>Cladocopium</taxon>
    </lineage>
</organism>
<dbReference type="EMBL" id="CAMXCT020006721">
    <property type="protein sequence ID" value="CAL1172300.1"/>
    <property type="molecule type" value="Genomic_DNA"/>
</dbReference>
<comment type="caution">
    <text evidence="12">The sequence shown here is derived from an EMBL/GenBank/DDBJ whole genome shotgun (WGS) entry which is preliminary data.</text>
</comment>
<dbReference type="Proteomes" id="UP001152797">
    <property type="component" value="Unassembled WGS sequence"/>
</dbReference>
<dbReference type="InterPro" id="IPR011527">
    <property type="entry name" value="ABC1_TM_dom"/>
</dbReference>
<feature type="region of interest" description="Disordered" evidence="8">
    <location>
        <begin position="1"/>
        <end position="23"/>
    </location>
</feature>
<evidence type="ECO:0000256" key="5">
    <source>
        <dbReference type="ARBA" id="ARBA00022840"/>
    </source>
</evidence>
<accession>A0A9P1M523</accession>
<feature type="transmembrane region" description="Helical" evidence="9">
    <location>
        <begin position="130"/>
        <end position="153"/>
    </location>
</feature>
<dbReference type="SUPFAM" id="SSF90123">
    <property type="entry name" value="ABC transporter transmembrane region"/>
    <property type="match status" value="1"/>
</dbReference>
<dbReference type="EMBL" id="CAMXCT030006721">
    <property type="protein sequence ID" value="CAL4806237.1"/>
    <property type="molecule type" value="Genomic_DNA"/>
</dbReference>
<dbReference type="PANTHER" id="PTHR11384:SF55">
    <property type="entry name" value="ATP-BINDING CASSETTE TRANSPORTER"/>
    <property type="match status" value="1"/>
</dbReference>
<dbReference type="PROSITE" id="PS50893">
    <property type="entry name" value="ABC_TRANSPORTER_2"/>
    <property type="match status" value="1"/>
</dbReference>
<dbReference type="GO" id="GO:0140359">
    <property type="term" value="F:ABC-type transporter activity"/>
    <property type="evidence" value="ECO:0007669"/>
    <property type="project" value="InterPro"/>
</dbReference>
<dbReference type="PROSITE" id="PS50929">
    <property type="entry name" value="ABC_TM1F"/>
    <property type="match status" value="1"/>
</dbReference>
<sequence length="776" mass="85295">MARGPWDFRGWRAGPSGLPQGPSASRLAGHCLPGMGPRLRGPSRSAGFLFGAGAGPQRAPSFQLHLSSLPTWLLLAGTTLLAIGFPLVMAALCGTKARRATMGGKGGGLRAAYGIARRTILDSKNRAKSAGFMVLLFSALAFANVAAVAQSFAQRDYMTALASRDSVAFFSKLRRAVFLLVLMMPARSLAEFAAGGLSQIWRDTLTLSLLNDYFHPKVVYWLRRGGNVVDPDMRIAVEAGHFTEMLVLLVRDTFENSLKLMGFLGVVYSISHVLFIVMAAYAFLGAFATVTLFGGPLVQLDRNIRSQEATFRKSISRCLERAEPLCLCAGEASEGMEARGRYERLRRQQWARVWGRTSLGTFRECFGWAAYLLPVAIVAPLWLQDKVPFGTVAQAVMAFHISLDALTVVVRKFRSVSALMAEGSRLEGLVQALSTSMAAAQRPQPLPEEVPGPEVQAAGVALHLPNGSQLYEDLSFQIKDGQRLIILGPSGAGKTTLIRALAGLWSDGDGDLRVSSSTVFLPQDPYIPEGSLRRVLTFPEVHFSDQQILACAERARLQEVLQRFGQSLEAEADWETVLSRGEKQRCAFCRLLLLRPRVAVLDEATSSLDEATEGALYQELDAQQGPVSVVSISHRPALSRFHTHILRYQEKLNSPGGSVENPSAGPSQGGVWTFEALGDGQRPHPVAKKLGRRQLWMRSCCSFEIYRRRLQCGQLKHDSNQFYCRLYNLYIVHRSLTWVLVWQGSPSLREQAEGGFQVRNCDGDLFSGHGEHRKFP</sequence>
<evidence type="ECO:0000313" key="14">
    <source>
        <dbReference type="EMBL" id="CAL4806237.1"/>
    </source>
</evidence>
<evidence type="ECO:0000256" key="4">
    <source>
        <dbReference type="ARBA" id="ARBA00022741"/>
    </source>
</evidence>
<dbReference type="PANTHER" id="PTHR11384">
    <property type="entry name" value="ATP-BINDING CASSETTE, SUB-FAMILY D MEMBER"/>
    <property type="match status" value="1"/>
</dbReference>
<keyword evidence="7 9" id="KW-0472">Membrane</keyword>
<dbReference type="Gene3D" id="3.40.50.300">
    <property type="entry name" value="P-loop containing nucleotide triphosphate hydrolases"/>
    <property type="match status" value="1"/>
</dbReference>
<dbReference type="CDD" id="cd03223">
    <property type="entry name" value="ABCD_peroxisomal_ALDP"/>
    <property type="match status" value="1"/>
</dbReference>
<dbReference type="InterPro" id="IPR003593">
    <property type="entry name" value="AAA+_ATPase"/>
</dbReference>
<dbReference type="SUPFAM" id="SSF52540">
    <property type="entry name" value="P-loop containing nucleoside triphosphate hydrolases"/>
    <property type="match status" value="1"/>
</dbReference>
<dbReference type="EMBL" id="CAMXCT010006721">
    <property type="protein sequence ID" value="CAI4018925.1"/>
    <property type="molecule type" value="Genomic_DNA"/>
</dbReference>
<evidence type="ECO:0000259" key="11">
    <source>
        <dbReference type="PROSITE" id="PS50929"/>
    </source>
</evidence>
<feature type="transmembrane region" description="Helical" evidence="9">
    <location>
        <begin position="72"/>
        <end position="92"/>
    </location>
</feature>
<dbReference type="InterPro" id="IPR050835">
    <property type="entry name" value="ABC_transporter_sub-D"/>
</dbReference>
<dbReference type="Gene3D" id="1.20.1560.10">
    <property type="entry name" value="ABC transporter type 1, transmembrane domain"/>
    <property type="match status" value="1"/>
</dbReference>
<dbReference type="GO" id="GO:0016020">
    <property type="term" value="C:membrane"/>
    <property type="evidence" value="ECO:0007669"/>
    <property type="project" value="InterPro"/>
</dbReference>
<reference evidence="13" key="2">
    <citation type="submission" date="2024-04" db="EMBL/GenBank/DDBJ databases">
        <authorList>
            <person name="Chen Y."/>
            <person name="Shah S."/>
            <person name="Dougan E. K."/>
            <person name="Thang M."/>
            <person name="Chan C."/>
        </authorList>
    </citation>
    <scope>NUCLEOTIDE SEQUENCE [LARGE SCALE GENOMIC DNA]</scope>
</reference>
<keyword evidence="15" id="KW-1185">Reference proteome</keyword>
<dbReference type="Pfam" id="PF06472">
    <property type="entry name" value="ABC_membrane_2"/>
    <property type="match status" value="1"/>
</dbReference>
<evidence type="ECO:0000256" key="9">
    <source>
        <dbReference type="SAM" id="Phobius"/>
    </source>
</evidence>
<feature type="domain" description="ABC transporter" evidence="10">
    <location>
        <begin position="455"/>
        <end position="675"/>
    </location>
</feature>
<evidence type="ECO:0000259" key="10">
    <source>
        <dbReference type="PROSITE" id="PS50893"/>
    </source>
</evidence>
<keyword evidence="3 9" id="KW-0812">Transmembrane</keyword>
<proteinExistence type="inferred from homology"/>
<name>A0A9P1M523_9DINO</name>
<dbReference type="SMART" id="SM00382">
    <property type="entry name" value="AAA"/>
    <property type="match status" value="1"/>
</dbReference>
<evidence type="ECO:0000313" key="12">
    <source>
        <dbReference type="EMBL" id="CAI4018925.1"/>
    </source>
</evidence>
<evidence type="ECO:0000256" key="7">
    <source>
        <dbReference type="ARBA" id="ARBA00023136"/>
    </source>
</evidence>
<feature type="transmembrane region" description="Helical" evidence="9">
    <location>
        <begin position="266"/>
        <end position="295"/>
    </location>
</feature>
<feature type="domain" description="ABC transmembrane type-1" evidence="11">
    <location>
        <begin position="234"/>
        <end position="418"/>
    </location>
</feature>
<keyword evidence="4" id="KW-0547">Nucleotide-binding</keyword>
<keyword evidence="6 9" id="KW-1133">Transmembrane helix</keyword>
<evidence type="ECO:0000256" key="2">
    <source>
        <dbReference type="ARBA" id="ARBA00022448"/>
    </source>
</evidence>
<evidence type="ECO:0000313" key="13">
    <source>
        <dbReference type="EMBL" id="CAL1172300.1"/>
    </source>
</evidence>
<keyword evidence="5 14" id="KW-0067">ATP-binding</keyword>